<keyword evidence="1" id="KW-0808">Transferase</keyword>
<dbReference type="PANTHER" id="PTHR45681">
    <property type="entry name" value="POLYKETIDE SYNTHASE 44-RELATED"/>
    <property type="match status" value="1"/>
</dbReference>
<dbReference type="InterPro" id="IPR049551">
    <property type="entry name" value="PKS_DH_C"/>
</dbReference>
<dbReference type="Pfam" id="PF00698">
    <property type="entry name" value="Acyl_transf_1"/>
    <property type="match status" value="1"/>
</dbReference>
<sequence>MPLAPVRRSATQIYELSFYASVWRICKSVNKAEFTQPLRTTVQIGLVNAVTRHGTSPSAVVGHSSGEIAAAFAPGALSMPEAIICAYYRGYVSTQQKLKVGMAVIGLGPEDVAPFLKPGVVVACENSTSSTTISGDADKLKEVVMTIMKRSLMFLRASSRVDMAYHSHHMQALVKTYIGFVKEELADKRLTRSNTRVPLFSSATNQVITHAAELRPEYWDANLTSPVQFAPAVSTLVQYQPNNLFLEIGPHSTLGGPLRQISRPFTTCLSTHGITPSSSGRRAASTGNGVCDHTATMPSWASAFRRAPTSTRNGASYMILKASYSVRHVVAHTALVLKESSSVEPVTSLNKHKLTDSYDSEAYEFNISSYSGSIRIKHAEGLVKLKEELTIPTEKIEELPRNMPAQKWYEIVERLCLVYDPEFQGISQLTASTTELKSEDVISNTKARQDAPFLFHLAGIDSCLQLMLAAVTQAAGRNFTQLAAPTLIEELDISRSAMSMNVRAWSSSDGKDVGLDCIADGHVAMRLRGARLTPLEDEKTVVNVDKHAAARLEWYIDLDFLDVSPLFTAPEASNSVKLRLDQLVLLCLLDTHDRLQGLETKEEHFYKFRQWVAREKVHAESGNYPVVKSAPSYVKLSPDARKRQIMEKFSQLSKSQSIGFVATGIIRICEHAEGLFTGKVDTLDLLMKDNVLTEIYNAVSFGFGDFVRMLASTKPNLRILEVGAGNSPAVEATHPIPSTSSPDISARFFAQAKERFATFNLSSSPRHLVLSEDCAVARAPGYVFGNFSGWWLGELDDRKWELYVMPERWDRELKAASFTGADSVVYDAEEPFQYHAAIVASPNKQLIAELKTAGMEVTTATVGDILPADRDIIATLDLESRFFDNISEDRCIVDPRSAQTVGMFRVARAELAVPIFSLEIDTAEPKFTELVASVYQKPDLLDTLRWVESPLQDELEANQVEVDTRAVGLNFRDIMVSMGVLKFGKTPSPDLEITGIVNRVGSKVNHVKVGDRFCGVATDGWFTTHAILLDSLIAKIPETLDFTAGATMPACYTTAVQALIDVNQLQQGQTALIHSAAGGVGHAAIDLAKMVDAEIFATVGSAEKTQSVDIVLNSLSGELLHASWECVAEFRKLVEPGKRDLVGFGKLDLEPFLLNRSYCYVDLAHAMAVRPASVRAITERRVKMLEDGKIHPIGAVSAYEAPTLPTPSATCRTVTPSAKWWSSFQKMPLQSPASRKL</sequence>
<dbReference type="Pfam" id="PF14765">
    <property type="entry name" value="PS-DH"/>
    <property type="match status" value="1"/>
</dbReference>
<dbReference type="Proteomes" id="UP000800200">
    <property type="component" value="Unassembled WGS sequence"/>
</dbReference>
<dbReference type="InterPro" id="IPR036291">
    <property type="entry name" value="NAD(P)-bd_dom_sf"/>
</dbReference>
<organism evidence="4 5">
    <name type="scientific">Zopfia rhizophila CBS 207.26</name>
    <dbReference type="NCBI Taxonomy" id="1314779"/>
    <lineage>
        <taxon>Eukaryota</taxon>
        <taxon>Fungi</taxon>
        <taxon>Dikarya</taxon>
        <taxon>Ascomycota</taxon>
        <taxon>Pezizomycotina</taxon>
        <taxon>Dothideomycetes</taxon>
        <taxon>Dothideomycetes incertae sedis</taxon>
        <taxon>Zopfiaceae</taxon>
        <taxon>Zopfia</taxon>
    </lineage>
</organism>
<proteinExistence type="predicted"/>
<evidence type="ECO:0000259" key="3">
    <source>
        <dbReference type="PROSITE" id="PS52019"/>
    </source>
</evidence>
<dbReference type="Gene3D" id="3.90.180.10">
    <property type="entry name" value="Medium-chain alcohol dehydrogenases, catalytic domain"/>
    <property type="match status" value="2"/>
</dbReference>
<evidence type="ECO:0000313" key="4">
    <source>
        <dbReference type="EMBL" id="KAF2179542.1"/>
    </source>
</evidence>
<evidence type="ECO:0000256" key="1">
    <source>
        <dbReference type="ARBA" id="ARBA00022679"/>
    </source>
</evidence>
<dbReference type="InterPro" id="IPR014043">
    <property type="entry name" value="Acyl_transferase_dom"/>
</dbReference>
<accession>A0A6A6DMD9</accession>
<dbReference type="InterPro" id="IPR042104">
    <property type="entry name" value="PKS_dehydratase_sf"/>
</dbReference>
<dbReference type="SMART" id="SM00827">
    <property type="entry name" value="PKS_AT"/>
    <property type="match status" value="1"/>
</dbReference>
<feature type="region of interest" description="C-terminal hotdog fold" evidence="2">
    <location>
        <begin position="400"/>
        <end position="541"/>
    </location>
</feature>
<dbReference type="PANTHER" id="PTHR45681:SF6">
    <property type="entry name" value="POLYKETIDE SYNTHASE 37"/>
    <property type="match status" value="1"/>
</dbReference>
<dbReference type="SUPFAM" id="SSF55048">
    <property type="entry name" value="Probable ACP-binding domain of malonyl-CoA ACP transacylase"/>
    <property type="match status" value="1"/>
</dbReference>
<name>A0A6A6DMD9_9PEZI</name>
<dbReference type="OrthoDB" id="329835at2759"/>
<dbReference type="InterPro" id="IPR001227">
    <property type="entry name" value="Ac_transferase_dom_sf"/>
</dbReference>
<feature type="active site" description="Proton acceptor; for dehydratase activity" evidence="2">
    <location>
        <position position="293"/>
    </location>
</feature>
<dbReference type="Pfam" id="PF08240">
    <property type="entry name" value="ADH_N"/>
    <property type="match status" value="1"/>
</dbReference>
<dbReference type="InterPro" id="IPR013154">
    <property type="entry name" value="ADH-like_N"/>
</dbReference>
<dbReference type="AlphaFoldDB" id="A0A6A6DMD9"/>
<dbReference type="InterPro" id="IPR020843">
    <property type="entry name" value="ER"/>
</dbReference>
<evidence type="ECO:0000256" key="2">
    <source>
        <dbReference type="PROSITE-ProRule" id="PRU01363"/>
    </source>
</evidence>
<dbReference type="GO" id="GO:0016740">
    <property type="term" value="F:transferase activity"/>
    <property type="evidence" value="ECO:0007669"/>
    <property type="project" value="UniProtKB-KW"/>
</dbReference>
<dbReference type="EMBL" id="ML994665">
    <property type="protein sequence ID" value="KAF2179542.1"/>
    <property type="molecule type" value="Genomic_DNA"/>
</dbReference>
<feature type="active site" description="Proton donor; for dehydratase activity" evidence="2">
    <location>
        <position position="461"/>
    </location>
</feature>
<dbReference type="InterPro" id="IPR016035">
    <property type="entry name" value="Acyl_Trfase/lysoPLipase"/>
</dbReference>
<dbReference type="Gene3D" id="3.40.366.10">
    <property type="entry name" value="Malonyl-Coenzyme A Acyl Carrier Protein, domain 2"/>
    <property type="match status" value="1"/>
</dbReference>
<evidence type="ECO:0000313" key="5">
    <source>
        <dbReference type="Proteomes" id="UP000800200"/>
    </source>
</evidence>
<keyword evidence="5" id="KW-1185">Reference proteome</keyword>
<dbReference type="InterPro" id="IPR011032">
    <property type="entry name" value="GroES-like_sf"/>
</dbReference>
<reference evidence="4" key="1">
    <citation type="journal article" date="2020" name="Stud. Mycol.">
        <title>101 Dothideomycetes genomes: a test case for predicting lifestyles and emergence of pathogens.</title>
        <authorList>
            <person name="Haridas S."/>
            <person name="Albert R."/>
            <person name="Binder M."/>
            <person name="Bloem J."/>
            <person name="Labutti K."/>
            <person name="Salamov A."/>
            <person name="Andreopoulos B."/>
            <person name="Baker S."/>
            <person name="Barry K."/>
            <person name="Bills G."/>
            <person name="Bluhm B."/>
            <person name="Cannon C."/>
            <person name="Castanera R."/>
            <person name="Culley D."/>
            <person name="Daum C."/>
            <person name="Ezra D."/>
            <person name="Gonzalez J."/>
            <person name="Henrissat B."/>
            <person name="Kuo A."/>
            <person name="Liang C."/>
            <person name="Lipzen A."/>
            <person name="Lutzoni F."/>
            <person name="Magnuson J."/>
            <person name="Mondo S."/>
            <person name="Nolan M."/>
            <person name="Ohm R."/>
            <person name="Pangilinan J."/>
            <person name="Park H.-J."/>
            <person name="Ramirez L."/>
            <person name="Alfaro M."/>
            <person name="Sun H."/>
            <person name="Tritt A."/>
            <person name="Yoshinaga Y."/>
            <person name="Zwiers L.-H."/>
            <person name="Turgeon B."/>
            <person name="Goodwin S."/>
            <person name="Spatafora J."/>
            <person name="Crous P."/>
            <person name="Grigoriev I."/>
        </authorList>
    </citation>
    <scope>NUCLEOTIDE SEQUENCE</scope>
    <source>
        <strain evidence="4">CBS 207.26</strain>
    </source>
</reference>
<feature type="domain" description="PKS/mFAS DH" evidence="3">
    <location>
        <begin position="251"/>
        <end position="541"/>
    </location>
</feature>
<dbReference type="InterPro" id="IPR016036">
    <property type="entry name" value="Malonyl_transacylase_ACP-bd"/>
</dbReference>
<feature type="region of interest" description="N-terminal hotdog fold" evidence="2">
    <location>
        <begin position="251"/>
        <end position="390"/>
    </location>
</feature>
<dbReference type="PROSITE" id="PS52019">
    <property type="entry name" value="PKS_MFAS_DH"/>
    <property type="match status" value="1"/>
</dbReference>
<dbReference type="SMART" id="SM00829">
    <property type="entry name" value="PKS_ER"/>
    <property type="match status" value="1"/>
</dbReference>
<dbReference type="InterPro" id="IPR049900">
    <property type="entry name" value="PKS_mFAS_DH"/>
</dbReference>
<dbReference type="SUPFAM" id="SSF52151">
    <property type="entry name" value="FabD/lysophospholipase-like"/>
    <property type="match status" value="1"/>
</dbReference>
<dbReference type="InterPro" id="IPR050444">
    <property type="entry name" value="Polyketide_Synthase"/>
</dbReference>
<dbReference type="CDD" id="cd05195">
    <property type="entry name" value="enoyl_red"/>
    <property type="match status" value="1"/>
</dbReference>
<dbReference type="SUPFAM" id="SSF50129">
    <property type="entry name" value="GroES-like"/>
    <property type="match status" value="1"/>
</dbReference>
<dbReference type="GO" id="GO:0016491">
    <property type="term" value="F:oxidoreductase activity"/>
    <property type="evidence" value="ECO:0007669"/>
    <property type="project" value="InterPro"/>
</dbReference>
<gene>
    <name evidence="4" type="ORF">K469DRAFT_693922</name>
</gene>
<protein>
    <recommendedName>
        <fullName evidence="3">PKS/mFAS DH domain-containing protein</fullName>
    </recommendedName>
</protein>
<dbReference type="SUPFAM" id="SSF51735">
    <property type="entry name" value="NAD(P)-binding Rossmann-fold domains"/>
    <property type="match status" value="1"/>
</dbReference>
<dbReference type="Gene3D" id="3.40.50.720">
    <property type="entry name" value="NAD(P)-binding Rossmann-like Domain"/>
    <property type="match status" value="1"/>
</dbReference>
<dbReference type="Gene3D" id="3.10.129.110">
    <property type="entry name" value="Polyketide synthase dehydratase"/>
    <property type="match status" value="1"/>
</dbReference>